<dbReference type="EnsemblBacteria" id="AAM71862">
    <property type="protein sequence ID" value="AAM71862"/>
    <property type="gene ID" value="CT0620"/>
</dbReference>
<organism evidence="2 3">
    <name type="scientific">Chlorobaculum tepidum (strain ATCC 49652 / DSM 12025 / NBRC 103806 / TLS)</name>
    <name type="common">Chlorobium tepidum</name>
    <dbReference type="NCBI Taxonomy" id="194439"/>
    <lineage>
        <taxon>Bacteria</taxon>
        <taxon>Pseudomonadati</taxon>
        <taxon>Chlorobiota</taxon>
        <taxon>Chlorobiia</taxon>
        <taxon>Chlorobiales</taxon>
        <taxon>Chlorobiaceae</taxon>
        <taxon>Chlorobaculum</taxon>
    </lineage>
</organism>
<evidence type="ECO:0000313" key="2">
    <source>
        <dbReference type="EMBL" id="AAM71862.1"/>
    </source>
</evidence>
<dbReference type="EMBL" id="AE006470">
    <property type="protein sequence ID" value="AAM71862.1"/>
    <property type="molecule type" value="Genomic_DNA"/>
</dbReference>
<dbReference type="HOGENOM" id="CLU_2841834_0_0_10"/>
<name>Q8KER3_CHLTE</name>
<gene>
    <name evidence="2" type="ordered locus">CT0620</name>
</gene>
<keyword evidence="3" id="KW-1185">Reference proteome</keyword>
<dbReference type="KEGG" id="cte:CT0620"/>
<reference evidence="2 3" key="1">
    <citation type="journal article" date="2002" name="Proc. Natl. Acad. Sci. U.S.A.">
        <title>The complete genome sequence of Chlorobium tepidum TLS, a photosynthetic, anaerobic, green-sulfur bacterium.</title>
        <authorList>
            <person name="Eisen J.A."/>
            <person name="Nelson K.E."/>
            <person name="Paulsen I.T."/>
            <person name="Heidelberg J.F."/>
            <person name="Wu M."/>
            <person name="Dodson R.J."/>
            <person name="Deboy R."/>
            <person name="Gwinn M.L."/>
            <person name="Nelson W.C."/>
            <person name="Haft D.H."/>
            <person name="Hickey E.K."/>
            <person name="Peterson J.D."/>
            <person name="Durkin A.S."/>
            <person name="Kolonay J.L."/>
            <person name="Yang F."/>
            <person name="Holt I."/>
            <person name="Umayam L.A."/>
            <person name="Mason T."/>
            <person name="Brenner M."/>
            <person name="Shea T.P."/>
            <person name="Parksey D."/>
            <person name="Nierman W.C."/>
            <person name="Feldblyum T.V."/>
            <person name="Hansen C.L."/>
            <person name="Craven M.B."/>
            <person name="Radune D."/>
            <person name="Vamathevan J."/>
            <person name="Khouri H."/>
            <person name="White O."/>
            <person name="Gruber T.M."/>
            <person name="Ketchum K.A."/>
            <person name="Venter J.C."/>
            <person name="Tettelin H."/>
            <person name="Bryant D.A."/>
            <person name="Fraser C.M."/>
        </authorList>
    </citation>
    <scope>NUCLEOTIDE SEQUENCE [LARGE SCALE GENOMIC DNA]</scope>
    <source>
        <strain evidence="3">ATCC 49652 / DSM 12025 / NBRC 103806 / TLS</strain>
    </source>
</reference>
<dbReference type="Proteomes" id="UP000001007">
    <property type="component" value="Chromosome"/>
</dbReference>
<dbReference type="eggNOG" id="COG3328">
    <property type="taxonomic scope" value="Bacteria"/>
</dbReference>
<sequence length="65" mass="7219">MTRKKDKTPDIQGELIGQLGYPKHLPIVPNTANSRNEHGTSVRDMQAMLLWSSTRSKSPKRSSAA</sequence>
<evidence type="ECO:0000313" key="3">
    <source>
        <dbReference type="Proteomes" id="UP000001007"/>
    </source>
</evidence>
<evidence type="ECO:0000256" key="1">
    <source>
        <dbReference type="SAM" id="MobiDB-lite"/>
    </source>
</evidence>
<feature type="region of interest" description="Disordered" evidence="1">
    <location>
        <begin position="22"/>
        <end position="42"/>
    </location>
</feature>
<dbReference type="AlphaFoldDB" id="Q8KER3"/>
<proteinExistence type="predicted"/>
<dbReference type="RefSeq" id="WP_010932307.1">
    <property type="nucleotide sequence ID" value="NC_002932.3"/>
</dbReference>
<accession>Q8KER3</accession>
<protein>
    <submittedName>
        <fullName evidence="2">Transposase, internal deletion</fullName>
    </submittedName>
</protein>